<comment type="caution">
    <text evidence="2">The sequence shown here is derived from an EMBL/GenBank/DDBJ whole genome shotgun (WGS) entry which is preliminary data.</text>
</comment>
<evidence type="ECO:0000256" key="1">
    <source>
        <dbReference type="SAM" id="Phobius"/>
    </source>
</evidence>
<gene>
    <name evidence="2" type="ORF">OQ273_20865</name>
</gene>
<dbReference type="PANTHER" id="PTHR35813">
    <property type="entry name" value="INNER MEMBRANE PROTEIN YBAN"/>
    <property type="match status" value="1"/>
</dbReference>
<dbReference type="Proteomes" id="UP001151234">
    <property type="component" value="Unassembled WGS sequence"/>
</dbReference>
<keyword evidence="1" id="KW-0472">Membrane</keyword>
<dbReference type="PANTHER" id="PTHR35813:SF1">
    <property type="entry name" value="INNER MEMBRANE PROTEIN YBAN"/>
    <property type="match status" value="1"/>
</dbReference>
<name>A0A9X3UPY8_9HYPH</name>
<protein>
    <submittedName>
        <fullName evidence="2">YbaN family protein</fullName>
    </submittedName>
</protein>
<evidence type="ECO:0000313" key="2">
    <source>
        <dbReference type="EMBL" id="MDA5401039.1"/>
    </source>
</evidence>
<accession>A0A9X3UPY8</accession>
<proteinExistence type="predicted"/>
<keyword evidence="1" id="KW-1133">Transmembrane helix</keyword>
<dbReference type="GO" id="GO:0005886">
    <property type="term" value="C:plasma membrane"/>
    <property type="evidence" value="ECO:0007669"/>
    <property type="project" value="TreeGrafter"/>
</dbReference>
<dbReference type="PIRSF" id="PIRSF016789">
    <property type="entry name" value="DUF454"/>
    <property type="match status" value="1"/>
</dbReference>
<organism evidence="2 3">
    <name type="scientific">Hoeflea prorocentri</name>
    <dbReference type="NCBI Taxonomy" id="1922333"/>
    <lineage>
        <taxon>Bacteria</taxon>
        <taxon>Pseudomonadati</taxon>
        <taxon>Pseudomonadota</taxon>
        <taxon>Alphaproteobacteria</taxon>
        <taxon>Hyphomicrobiales</taxon>
        <taxon>Rhizobiaceae</taxon>
        <taxon>Hoeflea</taxon>
    </lineage>
</organism>
<dbReference type="InterPro" id="IPR007401">
    <property type="entry name" value="DUF454"/>
</dbReference>
<evidence type="ECO:0000313" key="3">
    <source>
        <dbReference type="Proteomes" id="UP001151234"/>
    </source>
</evidence>
<keyword evidence="3" id="KW-1185">Reference proteome</keyword>
<feature type="transmembrane region" description="Helical" evidence="1">
    <location>
        <begin position="81"/>
        <end position="97"/>
    </location>
</feature>
<dbReference type="EMBL" id="JAPJZI010000001">
    <property type="protein sequence ID" value="MDA5401039.1"/>
    <property type="molecule type" value="Genomic_DNA"/>
</dbReference>
<dbReference type="AlphaFoldDB" id="A0A9X3UPY8"/>
<dbReference type="Pfam" id="PF04304">
    <property type="entry name" value="DUF454"/>
    <property type="match status" value="1"/>
</dbReference>
<feature type="transmembrane region" description="Helical" evidence="1">
    <location>
        <begin position="12"/>
        <end position="45"/>
    </location>
</feature>
<keyword evidence="1" id="KW-0812">Transmembrane</keyword>
<dbReference type="RefSeq" id="WP_267992849.1">
    <property type="nucleotide sequence ID" value="NZ_JAPJZI010000001.1"/>
</dbReference>
<sequence length="130" mass="14555">MLRRNRLMRLLWMAGGLVSLVLGIIGIALPLLPTTPFLLLAAFCFARGSRKLHRWLVEHPRLGPPIRDWETYRAISKRGKTLAMIAIVAVFLISIVAGVATYVIAIQAVVLSAVSLFILTRPHPPHERWN</sequence>
<reference evidence="2" key="1">
    <citation type="submission" date="2022-11" db="EMBL/GenBank/DDBJ databases">
        <title>Draft genome sequence of Hoeflea poritis E7-10 and Hoeflea prorocentri PM5-8, separated from scleractinian coral Porites lutea and marine dinoflagellate.</title>
        <authorList>
            <person name="Zhang G."/>
            <person name="Wei Q."/>
            <person name="Cai L."/>
        </authorList>
    </citation>
    <scope>NUCLEOTIDE SEQUENCE</scope>
    <source>
        <strain evidence="2">PM5-8</strain>
    </source>
</reference>